<name>A0A9W9YH84_9CNID</name>
<keyword evidence="1 2" id="KW-0728">SH3 domain</keyword>
<dbReference type="SUPFAM" id="SSF50044">
    <property type="entry name" value="SH3-domain"/>
    <property type="match status" value="1"/>
</dbReference>
<sequence length="94" mass="10382">MMVALYDYNPEVQSPQDNPDSELAFKKGQILIVIDEMRADGFYHADVNGQLGLVPGSFLDEFINGETDSGLDSGRRVSFEKGRSQRLLGGLSRT</sequence>
<dbReference type="PANTHER" id="PTHR14234">
    <property type="entry name" value="RIM BINDING PROTEIN-RELATED"/>
    <property type="match status" value="1"/>
</dbReference>
<evidence type="ECO:0000256" key="2">
    <source>
        <dbReference type="PROSITE-ProRule" id="PRU00192"/>
    </source>
</evidence>
<dbReference type="InterPro" id="IPR001452">
    <property type="entry name" value="SH3_domain"/>
</dbReference>
<keyword evidence="6" id="KW-1185">Reference proteome</keyword>
<dbReference type="Gene3D" id="2.30.30.40">
    <property type="entry name" value="SH3 Domains"/>
    <property type="match status" value="1"/>
</dbReference>
<accession>A0A9W9YH84</accession>
<dbReference type="Proteomes" id="UP001163046">
    <property type="component" value="Unassembled WGS sequence"/>
</dbReference>
<dbReference type="GO" id="GO:0007274">
    <property type="term" value="P:neuromuscular synaptic transmission"/>
    <property type="evidence" value="ECO:0007669"/>
    <property type="project" value="TreeGrafter"/>
</dbReference>
<dbReference type="InterPro" id="IPR036028">
    <property type="entry name" value="SH3-like_dom_sf"/>
</dbReference>
<evidence type="ECO:0000313" key="6">
    <source>
        <dbReference type="Proteomes" id="UP001163046"/>
    </source>
</evidence>
<proteinExistence type="predicted"/>
<evidence type="ECO:0000313" key="5">
    <source>
        <dbReference type="EMBL" id="KAJ7336677.1"/>
    </source>
</evidence>
<dbReference type="AlphaFoldDB" id="A0A9W9YH84"/>
<dbReference type="SMART" id="SM00326">
    <property type="entry name" value="SH3"/>
    <property type="match status" value="1"/>
</dbReference>
<dbReference type="OrthoDB" id="4158657at2759"/>
<dbReference type="EMBL" id="MU827782">
    <property type="protein sequence ID" value="KAJ7336677.1"/>
    <property type="molecule type" value="Genomic_DNA"/>
</dbReference>
<organism evidence="5 6">
    <name type="scientific">Desmophyllum pertusum</name>
    <dbReference type="NCBI Taxonomy" id="174260"/>
    <lineage>
        <taxon>Eukaryota</taxon>
        <taxon>Metazoa</taxon>
        <taxon>Cnidaria</taxon>
        <taxon>Anthozoa</taxon>
        <taxon>Hexacorallia</taxon>
        <taxon>Scleractinia</taxon>
        <taxon>Caryophylliina</taxon>
        <taxon>Caryophylliidae</taxon>
        <taxon>Desmophyllum</taxon>
    </lineage>
</organism>
<dbReference type="PANTHER" id="PTHR14234:SF19">
    <property type="entry name" value="RIM-BINDING PROTEIN, ISOFORM F"/>
    <property type="match status" value="1"/>
</dbReference>
<dbReference type="PROSITE" id="PS50002">
    <property type="entry name" value="SH3"/>
    <property type="match status" value="1"/>
</dbReference>
<feature type="region of interest" description="Disordered" evidence="3">
    <location>
        <begin position="1"/>
        <end position="20"/>
    </location>
</feature>
<evidence type="ECO:0000256" key="1">
    <source>
        <dbReference type="ARBA" id="ARBA00022443"/>
    </source>
</evidence>
<protein>
    <recommendedName>
        <fullName evidence="4">SH3 domain-containing protein</fullName>
    </recommendedName>
</protein>
<reference evidence="5" key="1">
    <citation type="submission" date="2023-01" db="EMBL/GenBank/DDBJ databases">
        <title>Genome assembly of the deep-sea coral Lophelia pertusa.</title>
        <authorList>
            <person name="Herrera S."/>
            <person name="Cordes E."/>
        </authorList>
    </citation>
    <scope>NUCLEOTIDE SEQUENCE</scope>
    <source>
        <strain evidence="5">USNM1676648</strain>
        <tissue evidence="5">Polyp</tissue>
    </source>
</reference>
<dbReference type="Pfam" id="PF07653">
    <property type="entry name" value="SH3_2"/>
    <property type="match status" value="1"/>
</dbReference>
<evidence type="ECO:0000256" key="3">
    <source>
        <dbReference type="SAM" id="MobiDB-lite"/>
    </source>
</evidence>
<evidence type="ECO:0000259" key="4">
    <source>
        <dbReference type="PROSITE" id="PS50002"/>
    </source>
</evidence>
<dbReference type="GO" id="GO:0045202">
    <property type="term" value="C:synapse"/>
    <property type="evidence" value="ECO:0007669"/>
    <property type="project" value="GOC"/>
</dbReference>
<dbReference type="InterPro" id="IPR040325">
    <property type="entry name" value="RIMBP1/2/3"/>
</dbReference>
<gene>
    <name evidence="5" type="ORF">OS493_011898</name>
</gene>
<comment type="caution">
    <text evidence="5">The sequence shown here is derived from an EMBL/GenBank/DDBJ whole genome shotgun (WGS) entry which is preliminary data.</text>
</comment>
<feature type="domain" description="SH3" evidence="4">
    <location>
        <begin position="1"/>
        <end position="64"/>
    </location>
</feature>